<sequence length="156" mass="17191">MTCTRSPRTLPAHEWSQVRGRLGLGVLPAIETWLADSEPFERQARAEARTCHLQGVGRLARAERAAAKQRAEHDTPSYLAAETARLREIRHQLTDEAEREGWLGEVEGLQVSLAGAQDHLAQLDADQTRTRRALDLGMPTCRHITGRAGTSPRGPG</sequence>
<organism evidence="1">
    <name type="scientific">Streptomyces sp. R28</name>
    <dbReference type="NCBI Taxonomy" id="3238628"/>
    <lineage>
        <taxon>Bacteria</taxon>
        <taxon>Bacillati</taxon>
        <taxon>Actinomycetota</taxon>
        <taxon>Actinomycetes</taxon>
        <taxon>Kitasatosporales</taxon>
        <taxon>Streptomycetaceae</taxon>
        <taxon>Streptomyces</taxon>
    </lineage>
</organism>
<evidence type="ECO:0000313" key="1">
    <source>
        <dbReference type="EMBL" id="XDQ39758.1"/>
    </source>
</evidence>
<dbReference type="AlphaFoldDB" id="A0AB39QEI2"/>
<dbReference type="RefSeq" id="WP_369174471.1">
    <property type="nucleotide sequence ID" value="NZ_CP163439.1"/>
</dbReference>
<proteinExistence type="predicted"/>
<protein>
    <submittedName>
        <fullName evidence="1">Uncharacterized protein</fullName>
    </submittedName>
</protein>
<reference evidence="1" key="1">
    <citation type="submission" date="2024-07" db="EMBL/GenBank/DDBJ databases">
        <authorList>
            <person name="Yu S.T."/>
        </authorList>
    </citation>
    <scope>NUCLEOTIDE SEQUENCE</scope>
    <source>
        <strain evidence="1">R28</strain>
    </source>
</reference>
<name>A0AB39QEI2_9ACTN</name>
<accession>A0AB39QEI2</accession>
<gene>
    <name evidence="1" type="ORF">AB5J49_43975</name>
</gene>
<dbReference type="EMBL" id="CP163439">
    <property type="protein sequence ID" value="XDQ39758.1"/>
    <property type="molecule type" value="Genomic_DNA"/>
</dbReference>